<dbReference type="AlphaFoldDB" id="A0A7D4BY53"/>
<proteinExistence type="inferred from homology"/>
<dbReference type="SUPFAM" id="SSF50685">
    <property type="entry name" value="Barwin-like endoglucanases"/>
    <property type="match status" value="1"/>
</dbReference>
<evidence type="ECO:0000313" key="7">
    <source>
        <dbReference type="EMBL" id="QKG78844.1"/>
    </source>
</evidence>
<keyword evidence="3 4" id="KW-0961">Cell wall biogenesis/degradation</keyword>
<keyword evidence="2 4" id="KW-0456">Lyase</keyword>
<reference evidence="7 8" key="1">
    <citation type="submission" date="2019-07" db="EMBL/GenBank/DDBJ databases">
        <title>Thalassofilum flectens gen. nov., sp. nov., a novel moderate thermophilic anaerobe from a shallow sea hot spring in Kunashir Island (Russia), representing a new family in the order Bacteroidales, and proposal of Thalassofilacea fam. nov.</title>
        <authorList>
            <person name="Kochetkova T.V."/>
            <person name="Podosokorskaya O.A."/>
            <person name="Novikov A."/>
            <person name="Elcheninov A.G."/>
            <person name="Toshchakov S.V."/>
            <person name="Kublanov I.V."/>
        </authorList>
    </citation>
    <scope>NUCLEOTIDE SEQUENCE [LARGE SCALE GENOMIC DNA]</scope>
    <source>
        <strain evidence="7 8">38-H</strain>
    </source>
</reference>
<dbReference type="Gene3D" id="3.30.70.1070">
    <property type="entry name" value="Sporulation related repeat"/>
    <property type="match status" value="1"/>
</dbReference>
<feature type="signal peptide" evidence="4">
    <location>
        <begin position="1"/>
        <end position="18"/>
    </location>
</feature>
<dbReference type="InterPro" id="IPR036908">
    <property type="entry name" value="RlpA-like_sf"/>
</dbReference>
<dbReference type="InterPro" id="IPR012997">
    <property type="entry name" value="RplA"/>
</dbReference>
<feature type="chain" id="PRO_5029993536" description="Probable endolytic peptidoglycan transglycosylase RlpA" evidence="4">
    <location>
        <begin position="19"/>
        <end position="248"/>
    </location>
</feature>
<dbReference type="EMBL" id="CP041345">
    <property type="protein sequence ID" value="QKG78844.1"/>
    <property type="molecule type" value="Genomic_DNA"/>
</dbReference>
<dbReference type="PROSITE" id="PS51724">
    <property type="entry name" value="SPOR"/>
    <property type="match status" value="1"/>
</dbReference>
<dbReference type="GO" id="GO:0042834">
    <property type="term" value="F:peptidoglycan binding"/>
    <property type="evidence" value="ECO:0007669"/>
    <property type="project" value="InterPro"/>
</dbReference>
<dbReference type="Proteomes" id="UP000500961">
    <property type="component" value="Chromosome"/>
</dbReference>
<comment type="function">
    <text evidence="4">Lytic transglycosylase with a strong preference for naked glycan strands that lack stem peptides.</text>
</comment>
<dbReference type="GO" id="GO:0071555">
    <property type="term" value="P:cell wall organization"/>
    <property type="evidence" value="ECO:0007669"/>
    <property type="project" value="UniProtKB-KW"/>
</dbReference>
<evidence type="ECO:0000259" key="6">
    <source>
        <dbReference type="PROSITE" id="PS51724"/>
    </source>
</evidence>
<dbReference type="Gene3D" id="2.40.40.10">
    <property type="entry name" value="RlpA-like domain"/>
    <property type="match status" value="1"/>
</dbReference>
<dbReference type="CDD" id="cd22268">
    <property type="entry name" value="DPBB_RlpA-like"/>
    <property type="match status" value="1"/>
</dbReference>
<gene>
    <name evidence="4" type="primary">rlpA</name>
    <name evidence="7" type="ORF">FHG85_00690</name>
</gene>
<dbReference type="RefSeq" id="WP_173072359.1">
    <property type="nucleotide sequence ID" value="NZ_CP041345.1"/>
</dbReference>
<sequence precursor="true">MRKLFLLAALFIPLTLFSQVGYVQEGNASFYGDEFEGRLTASGERYSHLKATCAHVSIPFGSLVKITNLENNKSAIARVNDRGPFVPDRIIDVSKSVAERLGMIKKGVVKVRIEVIDNQGNTLKDLNIASKPQKSTSIKKENHTIQGNINQVDVKERNDINLFSVQVSRTFSKGFYIQLGSYKEQNNLFDFLYEARKRAGKNTYVNVVQANNERLFKVLLGPFSTRNDAEKTRQSLLEDYPGCFIIKI</sequence>
<dbReference type="GO" id="GO:0000270">
    <property type="term" value="P:peptidoglycan metabolic process"/>
    <property type="evidence" value="ECO:0007669"/>
    <property type="project" value="UniProtKB-UniRule"/>
</dbReference>
<protein>
    <recommendedName>
        <fullName evidence="4">Probable endolytic peptidoglycan transglycosylase RlpA</fullName>
        <ecNumber evidence="4">4.2.2.-</ecNumber>
    </recommendedName>
</protein>
<keyword evidence="8" id="KW-1185">Reference proteome</keyword>
<dbReference type="InterPro" id="IPR036680">
    <property type="entry name" value="SPOR-like_sf"/>
</dbReference>
<dbReference type="PANTHER" id="PTHR34183">
    <property type="entry name" value="ENDOLYTIC PEPTIDOGLYCAN TRANSGLYCOSYLASE RLPA"/>
    <property type="match status" value="1"/>
</dbReference>
<dbReference type="GO" id="GO:0008932">
    <property type="term" value="F:lytic endotransglycosylase activity"/>
    <property type="evidence" value="ECO:0007669"/>
    <property type="project" value="UniProtKB-UniRule"/>
</dbReference>
<dbReference type="InterPro" id="IPR009009">
    <property type="entry name" value="RlpA-like_DPBB"/>
</dbReference>
<dbReference type="PANTHER" id="PTHR34183:SF8">
    <property type="entry name" value="ENDOLYTIC PEPTIDOGLYCAN TRANSGLYCOSYLASE RLPA-RELATED"/>
    <property type="match status" value="1"/>
</dbReference>
<dbReference type="InterPro" id="IPR007730">
    <property type="entry name" value="SPOR-like_dom"/>
</dbReference>
<comment type="similarity">
    <text evidence="4 5">Belongs to the RlpA family.</text>
</comment>
<name>A0A7D4BY53_9BACT</name>
<feature type="domain" description="SPOR" evidence="6">
    <location>
        <begin position="169"/>
        <end position="248"/>
    </location>
</feature>
<dbReference type="EC" id="4.2.2.-" evidence="4"/>
<dbReference type="NCBIfam" id="TIGR00413">
    <property type="entry name" value="rlpA"/>
    <property type="match status" value="1"/>
</dbReference>
<accession>A0A7D4BY53</accession>
<dbReference type="KEGG" id="ttz:FHG85_00690"/>
<dbReference type="InterPro" id="IPR034718">
    <property type="entry name" value="RlpA"/>
</dbReference>
<evidence type="ECO:0000313" key="8">
    <source>
        <dbReference type="Proteomes" id="UP000500961"/>
    </source>
</evidence>
<dbReference type="HAMAP" id="MF_02071">
    <property type="entry name" value="RlpA"/>
    <property type="match status" value="1"/>
</dbReference>
<dbReference type="Pfam" id="PF05036">
    <property type="entry name" value="SPOR"/>
    <property type="match status" value="1"/>
</dbReference>
<evidence type="ECO:0000256" key="4">
    <source>
        <dbReference type="HAMAP-Rule" id="MF_02071"/>
    </source>
</evidence>
<evidence type="ECO:0000256" key="1">
    <source>
        <dbReference type="ARBA" id="ARBA00022729"/>
    </source>
</evidence>
<organism evidence="7 8">
    <name type="scientific">Tenuifilum thalassicum</name>
    <dbReference type="NCBI Taxonomy" id="2590900"/>
    <lineage>
        <taxon>Bacteria</taxon>
        <taxon>Pseudomonadati</taxon>
        <taxon>Bacteroidota</taxon>
        <taxon>Bacteroidia</taxon>
        <taxon>Bacteroidales</taxon>
        <taxon>Tenuifilaceae</taxon>
        <taxon>Tenuifilum</taxon>
    </lineage>
</organism>
<evidence type="ECO:0000256" key="2">
    <source>
        <dbReference type="ARBA" id="ARBA00023239"/>
    </source>
</evidence>
<keyword evidence="1 4" id="KW-0732">Signal</keyword>
<dbReference type="SUPFAM" id="SSF110997">
    <property type="entry name" value="Sporulation related repeat"/>
    <property type="match status" value="1"/>
</dbReference>
<evidence type="ECO:0000256" key="5">
    <source>
        <dbReference type="RuleBase" id="RU003495"/>
    </source>
</evidence>
<evidence type="ECO:0000256" key="3">
    <source>
        <dbReference type="ARBA" id="ARBA00023316"/>
    </source>
</evidence>
<dbReference type="Pfam" id="PF03330">
    <property type="entry name" value="DPBB_1"/>
    <property type="match status" value="1"/>
</dbReference>